<protein>
    <submittedName>
        <fullName evidence="2">Hemagglutinin</fullName>
    </submittedName>
</protein>
<dbReference type="Proteomes" id="UP000027451">
    <property type="component" value="Unassembled WGS sequence"/>
</dbReference>
<feature type="compositionally biased region" description="Polar residues" evidence="1">
    <location>
        <begin position="315"/>
        <end position="326"/>
    </location>
</feature>
<keyword evidence="3" id="KW-1185">Reference proteome</keyword>
<feature type="region of interest" description="Disordered" evidence="1">
    <location>
        <begin position="297"/>
        <end position="341"/>
    </location>
</feature>
<accession>A0A656QCX1</accession>
<dbReference type="EMBL" id="JFHD01000054">
    <property type="protein sequence ID" value="KDR25141.1"/>
    <property type="molecule type" value="Genomic_DNA"/>
</dbReference>
<name>A0A656QCX1_9BURK</name>
<reference evidence="2 3" key="1">
    <citation type="submission" date="2014-03" db="EMBL/GenBank/DDBJ databases">
        <title>Draft Genome Sequences of Four Burkholderia Strains.</title>
        <authorList>
            <person name="Liu X.Y."/>
            <person name="Li C.X."/>
            <person name="Xu J.H."/>
        </authorList>
    </citation>
    <scope>NUCLEOTIDE SEQUENCE [LARGE SCALE GENOMIC DNA]</scope>
    <source>
        <strain evidence="2 3">OP-1</strain>
    </source>
</reference>
<evidence type="ECO:0000313" key="3">
    <source>
        <dbReference type="Proteomes" id="UP000027451"/>
    </source>
</evidence>
<proteinExistence type="predicted"/>
<dbReference type="AlphaFoldDB" id="A0A656QCX1"/>
<comment type="caution">
    <text evidence="2">The sequence shown here is derived from an EMBL/GenBank/DDBJ whole genome shotgun (WGS) entry which is preliminary data.</text>
</comment>
<feature type="non-terminal residue" evidence="2">
    <location>
        <position position="1"/>
    </location>
</feature>
<organism evidence="2 3">
    <name type="scientific">Caballeronia zhejiangensis</name>
    <dbReference type="NCBI Taxonomy" id="871203"/>
    <lineage>
        <taxon>Bacteria</taxon>
        <taxon>Pseudomonadati</taxon>
        <taxon>Pseudomonadota</taxon>
        <taxon>Betaproteobacteria</taxon>
        <taxon>Burkholderiales</taxon>
        <taxon>Burkholderiaceae</taxon>
        <taxon>Caballeronia</taxon>
    </lineage>
</organism>
<evidence type="ECO:0000313" key="2">
    <source>
        <dbReference type="EMBL" id="KDR25141.1"/>
    </source>
</evidence>
<gene>
    <name evidence="2" type="ORF">BG60_31120</name>
</gene>
<evidence type="ECO:0000256" key="1">
    <source>
        <dbReference type="SAM" id="MobiDB-lite"/>
    </source>
</evidence>
<sequence length="341" mass="34128">AGTATQQAPIQAANVALQGGAGAYRLTNAGNRIGTLAANAGSVDIADSAPLTIGRVAGLSGVSASGAVTLTAPALTLAAPIASRASGTAITLAATTFVNRAGANALSAPNGRWLVYSDAPEADAFGGLQSGNLALWGDAYTGGADARAASASGNRFAFNARQQVTLTAINIDVPFETPRTLGPNDVTIALRYNGANYGNAFADSPANHEPFVFTVTSTGATPGAAIGTYAITVTATGGPTGYTITTQGGTLRIAGTPPPAPPSVPVQPVMPQEPETPVTTVAALPGILDSVRTDAANPAPLYNATPGRQPESAPLVQQRTDSTSDGSRLPDDAWPGHVCRM</sequence>